<dbReference type="Pfam" id="PF02720">
    <property type="entry name" value="DUF222"/>
    <property type="match status" value="1"/>
</dbReference>
<feature type="region of interest" description="Disordered" evidence="1">
    <location>
        <begin position="52"/>
        <end position="71"/>
    </location>
</feature>
<comment type="caution">
    <text evidence="3">The sequence shown here is derived from an EMBL/GenBank/DDBJ whole genome shotgun (WGS) entry which is preliminary data.</text>
</comment>
<proteinExistence type="predicted"/>
<dbReference type="Proteomes" id="UP001501771">
    <property type="component" value="Unassembled WGS sequence"/>
</dbReference>
<name>A0ABP5KQX4_9ACTN</name>
<feature type="compositionally biased region" description="Basic and acidic residues" evidence="1">
    <location>
        <begin position="52"/>
        <end position="70"/>
    </location>
</feature>
<sequence length="453" mass="49735">MTVCMLEVQALEEMSEDQVLDFAGACAEAARRAEVDLLRAAYHWAVTHSADRLDPAERGKPGREGARRLGGDGVPEVSEFAAAELGARIGRSPYAAARLMADAQDLHHRHPQLWARVRAGEVRASYARHVTAKTRDLSLAQAAYVDAAVAESTDGRIPWSRFEALVEAKVAQAAPEVAREKEEQAARARFAKKLRGEAHGMASFLIRADVATIDQIEAAVTAAAQHLAQTLPDAEHLHTDDDRRVHALLLMAHPGAAPDTDLADLLPDVQLHVHTYRHPDGEGIARVEGHGPVTEDWVRSLLGPRARFTVRPVLDLAGQAPVDAYEIPDRHRQAVHLMTPADTFPHASCTTRTKQVDHTVPHAQGGVTGVGNYGPMTTLHHRIKTHGRWQVQQPYPGLYLWRDPHGVFYLVDHTGTRRLPRTPESSHLEEPGPSPVVVEIWHSQVGLELDYAA</sequence>
<evidence type="ECO:0000259" key="2">
    <source>
        <dbReference type="Pfam" id="PF02720"/>
    </source>
</evidence>
<dbReference type="InterPro" id="IPR003615">
    <property type="entry name" value="HNH_nuc"/>
</dbReference>
<feature type="domain" description="DUF222" evidence="2">
    <location>
        <begin position="67"/>
        <end position="252"/>
    </location>
</feature>
<dbReference type="InterPro" id="IPR003870">
    <property type="entry name" value="DUF222"/>
</dbReference>
<accession>A0ABP5KQX4</accession>
<reference evidence="4" key="1">
    <citation type="journal article" date="2019" name="Int. J. Syst. Evol. Microbiol.">
        <title>The Global Catalogue of Microorganisms (GCM) 10K type strain sequencing project: providing services to taxonomists for standard genome sequencing and annotation.</title>
        <authorList>
            <consortium name="The Broad Institute Genomics Platform"/>
            <consortium name="The Broad Institute Genome Sequencing Center for Infectious Disease"/>
            <person name="Wu L."/>
            <person name="Ma J."/>
        </authorList>
    </citation>
    <scope>NUCLEOTIDE SEQUENCE [LARGE SCALE GENOMIC DNA]</scope>
    <source>
        <strain evidence="4">JCM 16022</strain>
    </source>
</reference>
<evidence type="ECO:0000313" key="3">
    <source>
        <dbReference type="EMBL" id="GAA2136068.1"/>
    </source>
</evidence>
<evidence type="ECO:0000256" key="1">
    <source>
        <dbReference type="SAM" id="MobiDB-lite"/>
    </source>
</evidence>
<keyword evidence="4" id="KW-1185">Reference proteome</keyword>
<dbReference type="EMBL" id="BAAAQR010000001">
    <property type="protein sequence ID" value="GAA2136068.1"/>
    <property type="molecule type" value="Genomic_DNA"/>
</dbReference>
<protein>
    <recommendedName>
        <fullName evidence="2">DUF222 domain-containing protein</fullName>
    </recommendedName>
</protein>
<organism evidence="3 4">
    <name type="scientific">Nocardioides koreensis</name>
    <dbReference type="NCBI Taxonomy" id="433651"/>
    <lineage>
        <taxon>Bacteria</taxon>
        <taxon>Bacillati</taxon>
        <taxon>Actinomycetota</taxon>
        <taxon>Actinomycetes</taxon>
        <taxon>Propionibacteriales</taxon>
        <taxon>Nocardioidaceae</taxon>
        <taxon>Nocardioides</taxon>
    </lineage>
</organism>
<evidence type="ECO:0000313" key="4">
    <source>
        <dbReference type="Proteomes" id="UP001501771"/>
    </source>
</evidence>
<gene>
    <name evidence="3" type="ORF">GCM10009844_02010</name>
</gene>
<dbReference type="CDD" id="cd00085">
    <property type="entry name" value="HNHc"/>
    <property type="match status" value="1"/>
</dbReference>